<dbReference type="Proteomes" id="UP000614058">
    <property type="component" value="Unassembled WGS sequence"/>
</dbReference>
<keyword evidence="1" id="KW-0732">Signal</keyword>
<evidence type="ECO:0000256" key="1">
    <source>
        <dbReference type="SAM" id="SignalP"/>
    </source>
</evidence>
<keyword evidence="3" id="KW-1185">Reference proteome</keyword>
<accession>A0ABS1BVG9</accession>
<organism evidence="2 3">
    <name type="scientific">Kingella bonacorsii</name>
    <dbReference type="NCBI Taxonomy" id="2796361"/>
    <lineage>
        <taxon>Bacteria</taxon>
        <taxon>Pseudomonadati</taxon>
        <taxon>Pseudomonadota</taxon>
        <taxon>Betaproteobacteria</taxon>
        <taxon>Neisseriales</taxon>
        <taxon>Neisseriaceae</taxon>
        <taxon>Kingella</taxon>
    </lineage>
</organism>
<sequence length="606" mass="67335">MQRTTQTLIALALSLAFAGSLNAAPTSGSRIYRPAPKYKLTQAERAQEDQRLSQISKRSQSLFALSSAEMALTKGDVKSALGLYIYTLNQTKSSDVAERAMDIAIETHNYPIAEAIYQEWRKIEPNPSAAQKRLAWVRALALGDTATIVGTLKETLASADEAQRSRAFLLLAQAALSKNDLLVQGKTVVHEAAQQYPDLPEAAVADIFFNSGDEAIVIAALQRLAKHDAEISPPTQLTLQVIVQNHPKILTKFFEKTDLSTLSPVWQQLEIESLIHNGDYRKAQRKLDKLIAKDPKAELYFQAAKLANKRNPKNISDTALNYTRAYQIGTSEQKYQAALSLALLYAGNRDYDQATQWAQKIDSADNITDRETLLASLASEQKNWTVALQHAKTALDSQITSKNPVFTRQEISSLYAYILTQSQPPEQALAEINRQLAQLDTQKSSPTYAIERSSLVYQRGLLYSDKLGQPEKAAADFRTYLIHNPDSAQGQNALGYNLLDMGKAHLPEAIALISAAYQKEPNNPQIADSMGWAYYQNGEYQKAQTLLAQAYEQDKNAEIGAHLGAALWQLGKHRQAKKIWQASWQKEAGNPALQKILKEFNISFEQ</sequence>
<feature type="chain" id="PRO_5047092848" evidence="1">
    <location>
        <begin position="24"/>
        <end position="606"/>
    </location>
</feature>
<proteinExistence type="predicted"/>
<dbReference type="SUPFAM" id="SSF48452">
    <property type="entry name" value="TPR-like"/>
    <property type="match status" value="1"/>
</dbReference>
<dbReference type="InterPro" id="IPR011990">
    <property type="entry name" value="TPR-like_helical_dom_sf"/>
</dbReference>
<evidence type="ECO:0000313" key="2">
    <source>
        <dbReference type="EMBL" id="MBK0397153.1"/>
    </source>
</evidence>
<name>A0ABS1BVG9_9NEIS</name>
<dbReference type="RefSeq" id="WP_200523148.1">
    <property type="nucleotide sequence ID" value="NZ_JAEHNZ010000004.1"/>
</dbReference>
<dbReference type="SUPFAM" id="SSF81901">
    <property type="entry name" value="HCP-like"/>
    <property type="match status" value="1"/>
</dbReference>
<feature type="signal peptide" evidence="1">
    <location>
        <begin position="1"/>
        <end position="23"/>
    </location>
</feature>
<evidence type="ECO:0000313" key="3">
    <source>
        <dbReference type="Proteomes" id="UP000614058"/>
    </source>
</evidence>
<protein>
    <submittedName>
        <fullName evidence="2">Tetratricopeptide repeat protein</fullName>
    </submittedName>
</protein>
<dbReference type="EMBL" id="JAEHNZ010000004">
    <property type="protein sequence ID" value="MBK0397153.1"/>
    <property type="molecule type" value="Genomic_DNA"/>
</dbReference>
<dbReference type="Gene3D" id="1.25.40.10">
    <property type="entry name" value="Tetratricopeptide repeat domain"/>
    <property type="match status" value="2"/>
</dbReference>
<reference evidence="2 3" key="1">
    <citation type="journal article" date="2021" name="Pathogens">
        <title>Isolation and Characterization of Kingella bonacorsii sp. nov., A Novel Kingella Species Detected in a Stable Periodontitis Subject.</title>
        <authorList>
            <person name="Antezack A."/>
            <person name="Boxberger M."/>
            <person name="Rolland C."/>
            <person name="Monnet-Corti V."/>
            <person name="La Scola B."/>
        </authorList>
    </citation>
    <scope>NUCLEOTIDE SEQUENCE [LARGE SCALE GENOMIC DNA]</scope>
    <source>
        <strain evidence="2 3">Marseille-Q4569</strain>
    </source>
</reference>
<comment type="caution">
    <text evidence="2">The sequence shown here is derived from an EMBL/GenBank/DDBJ whole genome shotgun (WGS) entry which is preliminary data.</text>
</comment>
<gene>
    <name evidence="2" type="ORF">JDW22_11345</name>
</gene>
<dbReference type="Pfam" id="PF14559">
    <property type="entry name" value="TPR_19"/>
    <property type="match status" value="1"/>
</dbReference>